<evidence type="ECO:0000256" key="4">
    <source>
        <dbReference type="ARBA" id="ARBA00022801"/>
    </source>
</evidence>
<proteinExistence type="predicted"/>
<keyword evidence="2" id="KW-0540">Nuclease</keyword>
<keyword evidence="5" id="KW-0694">RNA-binding</keyword>
<keyword evidence="3" id="KW-0255">Endonuclease</keyword>
<sequence length="63" mass="7294">MKVRDIIKLIEEDGWYWVKTKGSHRQYKHPVKKGRVTIPGKLSDDLMPGTLNSIFKQAKLKKG</sequence>
<protein>
    <recommendedName>
        <fullName evidence="8">Addiction module toxin, HicA family</fullName>
    </recommendedName>
</protein>
<dbReference type="AlphaFoldDB" id="A0A0F9GTE9"/>
<dbReference type="EMBL" id="LAZR01017033">
    <property type="protein sequence ID" value="KKM02069.1"/>
    <property type="molecule type" value="Genomic_DNA"/>
</dbReference>
<keyword evidence="6" id="KW-0346">Stress response</keyword>
<evidence type="ECO:0008006" key="8">
    <source>
        <dbReference type="Google" id="ProtNLM"/>
    </source>
</evidence>
<evidence type="ECO:0000256" key="3">
    <source>
        <dbReference type="ARBA" id="ARBA00022759"/>
    </source>
</evidence>
<evidence type="ECO:0000256" key="2">
    <source>
        <dbReference type="ARBA" id="ARBA00022722"/>
    </source>
</evidence>
<evidence type="ECO:0000256" key="1">
    <source>
        <dbReference type="ARBA" id="ARBA00022649"/>
    </source>
</evidence>
<keyword evidence="1" id="KW-1277">Toxin-antitoxin system</keyword>
<dbReference type="InterPro" id="IPR012933">
    <property type="entry name" value="HicA_mRNA_interferase"/>
</dbReference>
<keyword evidence="4" id="KW-0378">Hydrolase</keyword>
<dbReference type="PANTHER" id="PTHR34873:SF3">
    <property type="entry name" value="ADDICTION MODULE TOXIN, HICA FAMILY"/>
    <property type="match status" value="1"/>
</dbReference>
<organism evidence="7">
    <name type="scientific">marine sediment metagenome</name>
    <dbReference type="NCBI Taxonomy" id="412755"/>
    <lineage>
        <taxon>unclassified sequences</taxon>
        <taxon>metagenomes</taxon>
        <taxon>ecological metagenomes</taxon>
    </lineage>
</organism>
<dbReference type="Pfam" id="PF07927">
    <property type="entry name" value="HicA_toxin"/>
    <property type="match status" value="1"/>
</dbReference>
<evidence type="ECO:0000313" key="7">
    <source>
        <dbReference type="EMBL" id="KKM02069.1"/>
    </source>
</evidence>
<gene>
    <name evidence="7" type="ORF">LCGC14_1788090</name>
</gene>
<dbReference type="Gene3D" id="3.30.920.30">
    <property type="entry name" value="Hypothetical protein"/>
    <property type="match status" value="1"/>
</dbReference>
<evidence type="ECO:0000256" key="6">
    <source>
        <dbReference type="ARBA" id="ARBA00023016"/>
    </source>
</evidence>
<dbReference type="InterPro" id="IPR038570">
    <property type="entry name" value="HicA_sf"/>
</dbReference>
<dbReference type="GO" id="GO:0016787">
    <property type="term" value="F:hydrolase activity"/>
    <property type="evidence" value="ECO:0007669"/>
    <property type="project" value="UniProtKB-KW"/>
</dbReference>
<dbReference type="SUPFAM" id="SSF54786">
    <property type="entry name" value="YcfA/nrd intein domain"/>
    <property type="match status" value="1"/>
</dbReference>
<dbReference type="GO" id="GO:0004519">
    <property type="term" value="F:endonuclease activity"/>
    <property type="evidence" value="ECO:0007669"/>
    <property type="project" value="UniProtKB-KW"/>
</dbReference>
<reference evidence="7" key="1">
    <citation type="journal article" date="2015" name="Nature">
        <title>Complex archaea that bridge the gap between prokaryotes and eukaryotes.</title>
        <authorList>
            <person name="Spang A."/>
            <person name="Saw J.H."/>
            <person name="Jorgensen S.L."/>
            <person name="Zaremba-Niedzwiedzka K."/>
            <person name="Martijn J."/>
            <person name="Lind A.E."/>
            <person name="van Eijk R."/>
            <person name="Schleper C."/>
            <person name="Guy L."/>
            <person name="Ettema T.J."/>
        </authorList>
    </citation>
    <scope>NUCLEOTIDE SEQUENCE</scope>
</reference>
<accession>A0A0F9GTE9</accession>
<dbReference type="GO" id="GO:0003729">
    <property type="term" value="F:mRNA binding"/>
    <property type="evidence" value="ECO:0007669"/>
    <property type="project" value="InterPro"/>
</dbReference>
<name>A0A0F9GTE9_9ZZZZ</name>
<comment type="caution">
    <text evidence="7">The sequence shown here is derived from an EMBL/GenBank/DDBJ whole genome shotgun (WGS) entry which is preliminary data.</text>
</comment>
<dbReference type="PANTHER" id="PTHR34873">
    <property type="entry name" value="SSR1766 PROTEIN"/>
    <property type="match status" value="1"/>
</dbReference>
<evidence type="ECO:0000256" key="5">
    <source>
        <dbReference type="ARBA" id="ARBA00022884"/>
    </source>
</evidence>